<keyword evidence="1" id="KW-0812">Transmembrane</keyword>
<dbReference type="SUPFAM" id="SSF53756">
    <property type="entry name" value="UDP-Glycosyltransferase/glycogen phosphorylase"/>
    <property type="match status" value="1"/>
</dbReference>
<keyword evidence="1" id="KW-0472">Membrane</keyword>
<proteinExistence type="predicted"/>
<comment type="caution">
    <text evidence="2">The sequence shown here is derived from an EMBL/GenBank/DDBJ whole genome shotgun (WGS) entry which is preliminary data.</text>
</comment>
<feature type="transmembrane region" description="Helical" evidence="1">
    <location>
        <begin position="113"/>
        <end position="132"/>
    </location>
</feature>
<dbReference type="RefSeq" id="WP_311332508.1">
    <property type="nucleotide sequence ID" value="NZ_JAVRHZ010000002.1"/>
</dbReference>
<evidence type="ECO:0000313" key="2">
    <source>
        <dbReference type="EMBL" id="MDT0555558.1"/>
    </source>
</evidence>
<keyword evidence="1" id="KW-1133">Transmembrane helix</keyword>
<dbReference type="Pfam" id="PF13692">
    <property type="entry name" value="Glyco_trans_1_4"/>
    <property type="match status" value="1"/>
</dbReference>
<organism evidence="2 3">
    <name type="scientific">Patiriisocius hiemis</name>
    <dbReference type="NCBI Taxonomy" id="3075604"/>
    <lineage>
        <taxon>Bacteria</taxon>
        <taxon>Pseudomonadati</taxon>
        <taxon>Bacteroidota</taxon>
        <taxon>Flavobacteriia</taxon>
        <taxon>Flavobacteriales</taxon>
        <taxon>Flavobacteriaceae</taxon>
        <taxon>Patiriisocius</taxon>
    </lineage>
</organism>
<dbReference type="Proteomes" id="UP001254488">
    <property type="component" value="Unassembled WGS sequence"/>
</dbReference>
<name>A0ABU2YBJ9_9FLAO</name>
<dbReference type="Gene3D" id="3.40.50.2000">
    <property type="entry name" value="Glycogen Phosphorylase B"/>
    <property type="match status" value="2"/>
</dbReference>
<sequence length="389" mass="44579">MKDKKANILLVTNYYPPEKGAAPNRIQTLAENLSLQNYNVTVICPLPNYPTGSVFNGFKGKVYHSSIEGSINIKRLWLFPSKSSNKFIRLLSMLSFSFSLTLYFIFKKIPKKVFVQYSPVFVGFTAVFWSWVFRKKVLLNVSDLWPLAGLEMGLLSKGVYYSLLEKMEVFCYKKAKLIIGQSEEILQHISQKGIQKELFLYRNLPNFKPQVPNETSTEKITLVYAGLLGIAQGLHSICSTIKLPKHIELHIYGAGPEVEKIKSIKQGNVMYHGEVSRAQLHTELQKYTIAFVPLVKRIYGSVPSKIFEYTRLGLPIFYFAGGEGGDLVEKHRLGWNIQAEDYEAFQKFINRISKEELNNFKKSEIQKRALSAFNFEVQFKFLLKAIQKI</sequence>
<accession>A0ABU2YBJ9</accession>
<gene>
    <name evidence="2" type="ORF">RM538_06050</name>
</gene>
<dbReference type="EMBL" id="JAVRHZ010000002">
    <property type="protein sequence ID" value="MDT0555558.1"/>
    <property type="molecule type" value="Genomic_DNA"/>
</dbReference>
<evidence type="ECO:0000256" key="1">
    <source>
        <dbReference type="SAM" id="Phobius"/>
    </source>
</evidence>
<dbReference type="InterPro" id="IPR050194">
    <property type="entry name" value="Glycosyltransferase_grp1"/>
</dbReference>
<feature type="transmembrane region" description="Helical" evidence="1">
    <location>
        <begin position="87"/>
        <end position="106"/>
    </location>
</feature>
<evidence type="ECO:0000313" key="3">
    <source>
        <dbReference type="Proteomes" id="UP001254488"/>
    </source>
</evidence>
<reference evidence="2 3" key="1">
    <citation type="submission" date="2023-09" db="EMBL/GenBank/DDBJ databases">
        <authorList>
            <person name="Rey-Velasco X."/>
        </authorList>
    </citation>
    <scope>NUCLEOTIDE SEQUENCE [LARGE SCALE GENOMIC DNA]</scope>
    <source>
        <strain evidence="2 3">W242</strain>
    </source>
</reference>
<protein>
    <submittedName>
        <fullName evidence="2">Glycosyltransferase family 4 protein</fullName>
    </submittedName>
</protein>
<dbReference type="CDD" id="cd03794">
    <property type="entry name" value="GT4_WbuB-like"/>
    <property type="match status" value="1"/>
</dbReference>
<dbReference type="PANTHER" id="PTHR45947:SF3">
    <property type="entry name" value="SULFOQUINOVOSYL TRANSFERASE SQD2"/>
    <property type="match status" value="1"/>
</dbReference>
<dbReference type="PANTHER" id="PTHR45947">
    <property type="entry name" value="SULFOQUINOVOSYL TRANSFERASE SQD2"/>
    <property type="match status" value="1"/>
</dbReference>
<keyword evidence="3" id="KW-1185">Reference proteome</keyword>